<evidence type="ECO:0000313" key="2">
    <source>
        <dbReference type="Proteomes" id="UP001152795"/>
    </source>
</evidence>
<dbReference type="EMBL" id="CACRXK020002201">
    <property type="protein sequence ID" value="CAB3993165.1"/>
    <property type="molecule type" value="Genomic_DNA"/>
</dbReference>
<proteinExistence type="predicted"/>
<dbReference type="Proteomes" id="UP001152795">
    <property type="component" value="Unassembled WGS sequence"/>
</dbReference>
<organism evidence="1 2">
    <name type="scientific">Paramuricea clavata</name>
    <name type="common">Red gorgonian</name>
    <name type="synonym">Violescent sea-whip</name>
    <dbReference type="NCBI Taxonomy" id="317549"/>
    <lineage>
        <taxon>Eukaryota</taxon>
        <taxon>Metazoa</taxon>
        <taxon>Cnidaria</taxon>
        <taxon>Anthozoa</taxon>
        <taxon>Octocorallia</taxon>
        <taxon>Malacalcyonacea</taxon>
        <taxon>Plexauridae</taxon>
        <taxon>Paramuricea</taxon>
    </lineage>
</organism>
<keyword evidence="2" id="KW-1185">Reference proteome</keyword>
<name>A0A6S7GNB0_PARCT</name>
<dbReference type="OrthoDB" id="6434680at2759"/>
<evidence type="ECO:0000313" key="1">
    <source>
        <dbReference type="EMBL" id="CAB3993165.1"/>
    </source>
</evidence>
<gene>
    <name evidence="1" type="ORF">PACLA_8A016929</name>
</gene>
<dbReference type="AlphaFoldDB" id="A0A6S7GNB0"/>
<accession>A0A6S7GNB0</accession>
<reference evidence="1" key="1">
    <citation type="submission" date="2020-04" db="EMBL/GenBank/DDBJ databases">
        <authorList>
            <person name="Alioto T."/>
            <person name="Alioto T."/>
            <person name="Gomez Garrido J."/>
        </authorList>
    </citation>
    <scope>NUCLEOTIDE SEQUENCE</scope>
    <source>
        <strain evidence="1">A484AB</strain>
    </source>
</reference>
<sequence length="142" mass="15848">MKVLGFQPPGRMRDDSRRVTNGLVLLYLGSLTTLTRGHLESYAELTPLGWVIPGPVPVSNGQEKSVLCVHVSDGEGDANRKLRKFWDVDSFGVRVEIKSPYTPGVQKALDILDESCKQQEFGYQLGLLWTTNLVYLIIMTLP</sequence>
<comment type="caution">
    <text evidence="1">The sequence shown here is derived from an EMBL/GenBank/DDBJ whole genome shotgun (WGS) entry which is preliminary data.</text>
</comment>
<protein>
    <submittedName>
        <fullName evidence="1">Uncharacterized protein</fullName>
    </submittedName>
</protein>